<sequence>MDMNMLISGSFPSPFKFQRKTPISTLNVNKKPKLIKSKISPQPPISPSSVLFGISRRRRITRFYCEACTDAELQERALQKTKLDLLRAAQNTQRGLQASDDQRATIEEAMVCVEQYDAGTSINLDQLDGTWLLQYTSASDVLVLLEAARSPFLQVGQIYQKFECKGCTDRGVVRNIVRWSIPSILEENEGAVLLVTAKFSLLTQRNIFLKFEKVVVGNLMISEQLQSLIAPAILPRTSLSLEILQFLRGFEASIPLHRDTDEQADGK</sequence>
<organism evidence="5 6">
    <name type="scientific">Taxus chinensis</name>
    <name type="common">Chinese yew</name>
    <name type="synonym">Taxus wallichiana var. chinensis</name>
    <dbReference type="NCBI Taxonomy" id="29808"/>
    <lineage>
        <taxon>Eukaryota</taxon>
        <taxon>Viridiplantae</taxon>
        <taxon>Streptophyta</taxon>
        <taxon>Embryophyta</taxon>
        <taxon>Tracheophyta</taxon>
        <taxon>Spermatophyta</taxon>
        <taxon>Pinopsida</taxon>
        <taxon>Pinidae</taxon>
        <taxon>Conifers II</taxon>
        <taxon>Cupressales</taxon>
        <taxon>Taxaceae</taxon>
        <taxon>Taxus</taxon>
    </lineage>
</organism>
<dbReference type="InterPro" id="IPR006843">
    <property type="entry name" value="PAP/fibrillin_dom"/>
</dbReference>
<comment type="subcellular location">
    <subcellularLocation>
        <location evidence="1">Plastid</location>
    </subcellularLocation>
</comment>
<keyword evidence="3" id="KW-0809">Transit peptide</keyword>
<dbReference type="Pfam" id="PF04755">
    <property type="entry name" value="PAP_fibrillin"/>
    <property type="match status" value="1"/>
</dbReference>
<feature type="non-terminal residue" evidence="5">
    <location>
        <position position="1"/>
    </location>
</feature>
<dbReference type="PANTHER" id="PTHR31906">
    <property type="entry name" value="PLASTID-LIPID-ASSOCIATED PROTEIN 4, CHLOROPLASTIC-RELATED"/>
    <property type="match status" value="1"/>
</dbReference>
<evidence type="ECO:0000256" key="2">
    <source>
        <dbReference type="ARBA" id="ARBA00022640"/>
    </source>
</evidence>
<accession>A0AA38LI29</accession>
<evidence type="ECO:0000256" key="1">
    <source>
        <dbReference type="ARBA" id="ARBA00004474"/>
    </source>
</evidence>
<keyword evidence="2" id="KW-0934">Plastid</keyword>
<protein>
    <recommendedName>
        <fullName evidence="4">Plastid lipid-associated protein/fibrillin conserved domain-containing protein</fullName>
    </recommendedName>
</protein>
<dbReference type="OMA" id="FECKGCT"/>
<evidence type="ECO:0000256" key="3">
    <source>
        <dbReference type="ARBA" id="ARBA00022946"/>
    </source>
</evidence>
<feature type="domain" description="Plastid lipid-associated protein/fibrillin conserved" evidence="4">
    <location>
        <begin position="80"/>
        <end position="230"/>
    </location>
</feature>
<gene>
    <name evidence="5" type="ORF">KI387_016396</name>
</gene>
<evidence type="ECO:0000313" key="5">
    <source>
        <dbReference type="EMBL" id="KAH9321757.1"/>
    </source>
</evidence>
<reference evidence="5 6" key="1">
    <citation type="journal article" date="2021" name="Nat. Plants">
        <title>The Taxus genome provides insights into paclitaxel biosynthesis.</title>
        <authorList>
            <person name="Xiong X."/>
            <person name="Gou J."/>
            <person name="Liao Q."/>
            <person name="Li Y."/>
            <person name="Zhou Q."/>
            <person name="Bi G."/>
            <person name="Li C."/>
            <person name="Du R."/>
            <person name="Wang X."/>
            <person name="Sun T."/>
            <person name="Guo L."/>
            <person name="Liang H."/>
            <person name="Lu P."/>
            <person name="Wu Y."/>
            <person name="Zhang Z."/>
            <person name="Ro D.K."/>
            <person name="Shang Y."/>
            <person name="Huang S."/>
            <person name="Yan J."/>
        </authorList>
    </citation>
    <scope>NUCLEOTIDE SEQUENCE [LARGE SCALE GENOMIC DNA]</scope>
    <source>
        <strain evidence="5">Ta-2019</strain>
    </source>
</reference>
<dbReference type="GO" id="GO:0009536">
    <property type="term" value="C:plastid"/>
    <property type="evidence" value="ECO:0007669"/>
    <property type="project" value="UniProtKB-SubCell"/>
</dbReference>
<dbReference type="Proteomes" id="UP000824469">
    <property type="component" value="Unassembled WGS sequence"/>
</dbReference>
<dbReference type="EMBL" id="JAHRHJ020000003">
    <property type="protein sequence ID" value="KAH9321757.1"/>
    <property type="molecule type" value="Genomic_DNA"/>
</dbReference>
<evidence type="ECO:0000313" key="6">
    <source>
        <dbReference type="Proteomes" id="UP000824469"/>
    </source>
</evidence>
<comment type="caution">
    <text evidence="5">The sequence shown here is derived from an EMBL/GenBank/DDBJ whole genome shotgun (WGS) entry which is preliminary data.</text>
</comment>
<evidence type="ECO:0000259" key="4">
    <source>
        <dbReference type="Pfam" id="PF04755"/>
    </source>
</evidence>
<proteinExistence type="predicted"/>
<dbReference type="AlphaFoldDB" id="A0AA38LI29"/>
<name>A0AA38LI29_TAXCH</name>
<keyword evidence="6" id="KW-1185">Reference proteome</keyword>
<dbReference type="InterPro" id="IPR039633">
    <property type="entry name" value="PAP"/>
</dbReference>